<organism evidence="12 13">
    <name type="scientific">Actinospica durhamensis</name>
    <dbReference type="NCBI Taxonomy" id="1508375"/>
    <lineage>
        <taxon>Bacteria</taxon>
        <taxon>Bacillati</taxon>
        <taxon>Actinomycetota</taxon>
        <taxon>Actinomycetes</taxon>
        <taxon>Catenulisporales</taxon>
        <taxon>Actinospicaceae</taxon>
        <taxon>Actinospica</taxon>
    </lineage>
</organism>
<feature type="domain" description="Aminotransferase class I/classII large" evidence="11">
    <location>
        <begin position="21"/>
        <end position="338"/>
    </location>
</feature>
<proteinExistence type="inferred from homology"/>
<protein>
    <recommendedName>
        <fullName evidence="3">histidinol-phosphate transaminase</fullName>
        <ecNumber evidence="3">2.6.1.9</ecNumber>
    </recommendedName>
</protein>
<evidence type="ECO:0000259" key="11">
    <source>
        <dbReference type="Pfam" id="PF00155"/>
    </source>
</evidence>
<dbReference type="PANTHER" id="PTHR43643:SF6">
    <property type="entry name" value="HISTIDINOL-PHOSPHATE AMINOTRANSFERASE"/>
    <property type="match status" value="1"/>
</dbReference>
<dbReference type="InterPro" id="IPR004839">
    <property type="entry name" value="Aminotransferase_I/II_large"/>
</dbReference>
<evidence type="ECO:0000256" key="3">
    <source>
        <dbReference type="ARBA" id="ARBA00012748"/>
    </source>
</evidence>
<keyword evidence="13" id="KW-1185">Reference proteome</keyword>
<dbReference type="InterPro" id="IPR050106">
    <property type="entry name" value="HistidinolP_aminotransfase"/>
</dbReference>
<evidence type="ECO:0000256" key="7">
    <source>
        <dbReference type="ARBA" id="ARBA00022898"/>
    </source>
</evidence>
<comment type="similarity">
    <text evidence="2">Belongs to the class-II pyridoxal-phosphate-dependent aminotransferase family. Histidinol-phosphate aminotransferase subfamily.</text>
</comment>
<dbReference type="PANTHER" id="PTHR43643">
    <property type="entry name" value="HISTIDINOL-PHOSPHATE AMINOTRANSFERASE 2"/>
    <property type="match status" value="1"/>
</dbReference>
<dbReference type="Proteomes" id="UP000675781">
    <property type="component" value="Unassembled WGS sequence"/>
</dbReference>
<sequence>MSVSATADRGRPSAPSGLGPVRLDRNENPYGPGPAARAALAGAALEPHRYPDPAYQDLTDGIARAHGVSADRVAVGNGADELILLLALAHRTDSRPAVISGQTFQSYALSLGAAGVGFRELPLREHAVDVQAFTAAFAAGAGLAFVCNPHNPTGSLFGPDEVAALCAAARDGGALLVLDEAYAEYAGARFASALPWAAAGARVCVMRTFSKVHGLAGLRIAYLVGDPAVVRAVRRVQRAIPFHVNALACAAALAALGDREHVARTVAATESAKRSLVAGFERLGIAALPSAANFVLIHLPGRAAAVAALLADAGFPVRDVSELGLPDRLRVTVAGRPDVDAFVHVLEGILADV</sequence>
<evidence type="ECO:0000256" key="1">
    <source>
        <dbReference type="ARBA" id="ARBA00005011"/>
    </source>
</evidence>
<dbReference type="InterPro" id="IPR015421">
    <property type="entry name" value="PyrdxlP-dep_Trfase_major"/>
</dbReference>
<dbReference type="GO" id="GO:0004400">
    <property type="term" value="F:histidinol-phosphate transaminase activity"/>
    <property type="evidence" value="ECO:0007669"/>
    <property type="project" value="UniProtKB-EC"/>
</dbReference>
<evidence type="ECO:0000256" key="4">
    <source>
        <dbReference type="ARBA" id="ARBA00022576"/>
    </source>
</evidence>
<dbReference type="Gene3D" id="3.90.1150.10">
    <property type="entry name" value="Aspartate Aminotransferase, domain 1"/>
    <property type="match status" value="1"/>
</dbReference>
<accession>A0A941EQ21</accession>
<comment type="caution">
    <text evidence="12">The sequence shown here is derived from an EMBL/GenBank/DDBJ whole genome shotgun (WGS) entry which is preliminary data.</text>
</comment>
<dbReference type="GO" id="GO:0000105">
    <property type="term" value="P:L-histidine biosynthetic process"/>
    <property type="evidence" value="ECO:0007669"/>
    <property type="project" value="UniProtKB-KW"/>
</dbReference>
<feature type="region of interest" description="Disordered" evidence="10">
    <location>
        <begin position="1"/>
        <end position="35"/>
    </location>
</feature>
<comment type="pathway">
    <text evidence="1">Amino-acid biosynthesis; L-histidine biosynthesis; L-histidine from 5-phospho-alpha-D-ribose 1-diphosphate: step 7/9.</text>
</comment>
<evidence type="ECO:0000256" key="8">
    <source>
        <dbReference type="ARBA" id="ARBA00023102"/>
    </source>
</evidence>
<evidence type="ECO:0000256" key="5">
    <source>
        <dbReference type="ARBA" id="ARBA00022605"/>
    </source>
</evidence>
<evidence type="ECO:0000256" key="6">
    <source>
        <dbReference type="ARBA" id="ARBA00022679"/>
    </source>
</evidence>
<evidence type="ECO:0000256" key="2">
    <source>
        <dbReference type="ARBA" id="ARBA00007970"/>
    </source>
</evidence>
<dbReference type="InterPro" id="IPR015424">
    <property type="entry name" value="PyrdxlP-dep_Trfase"/>
</dbReference>
<evidence type="ECO:0000313" key="13">
    <source>
        <dbReference type="Proteomes" id="UP000675781"/>
    </source>
</evidence>
<dbReference type="InterPro" id="IPR015422">
    <property type="entry name" value="PyrdxlP-dep_Trfase_small"/>
</dbReference>
<evidence type="ECO:0000256" key="10">
    <source>
        <dbReference type="SAM" id="MobiDB-lite"/>
    </source>
</evidence>
<evidence type="ECO:0000256" key="9">
    <source>
        <dbReference type="ARBA" id="ARBA00047481"/>
    </source>
</evidence>
<dbReference type="GO" id="GO:0030170">
    <property type="term" value="F:pyridoxal phosphate binding"/>
    <property type="evidence" value="ECO:0007669"/>
    <property type="project" value="InterPro"/>
</dbReference>
<keyword evidence="5" id="KW-0028">Amino-acid biosynthesis</keyword>
<dbReference type="Pfam" id="PF00155">
    <property type="entry name" value="Aminotran_1_2"/>
    <property type="match status" value="1"/>
</dbReference>
<dbReference type="SUPFAM" id="SSF53383">
    <property type="entry name" value="PLP-dependent transferases"/>
    <property type="match status" value="1"/>
</dbReference>
<keyword evidence="7" id="KW-0663">Pyridoxal phosphate</keyword>
<dbReference type="EMBL" id="JAGSOG010000080">
    <property type="protein sequence ID" value="MBR7835043.1"/>
    <property type="molecule type" value="Genomic_DNA"/>
</dbReference>
<evidence type="ECO:0000313" key="12">
    <source>
        <dbReference type="EMBL" id="MBR7835043.1"/>
    </source>
</evidence>
<keyword evidence="8" id="KW-0368">Histidine biosynthesis</keyword>
<dbReference type="CDD" id="cd00609">
    <property type="entry name" value="AAT_like"/>
    <property type="match status" value="1"/>
</dbReference>
<keyword evidence="6" id="KW-0808">Transferase</keyword>
<comment type="catalytic activity">
    <reaction evidence="9">
        <text>L-histidinol phosphate + 2-oxoglutarate = 3-(imidazol-4-yl)-2-oxopropyl phosphate + L-glutamate</text>
        <dbReference type="Rhea" id="RHEA:23744"/>
        <dbReference type="ChEBI" id="CHEBI:16810"/>
        <dbReference type="ChEBI" id="CHEBI:29985"/>
        <dbReference type="ChEBI" id="CHEBI:57766"/>
        <dbReference type="ChEBI" id="CHEBI:57980"/>
        <dbReference type="EC" id="2.6.1.9"/>
    </reaction>
</comment>
<name>A0A941EQ21_9ACTN</name>
<dbReference type="AlphaFoldDB" id="A0A941EQ21"/>
<dbReference type="Gene3D" id="3.40.640.10">
    <property type="entry name" value="Type I PLP-dependent aspartate aminotransferase-like (Major domain)"/>
    <property type="match status" value="1"/>
</dbReference>
<keyword evidence="4 12" id="KW-0032">Aminotransferase</keyword>
<dbReference type="RefSeq" id="WP_212529558.1">
    <property type="nucleotide sequence ID" value="NZ_JAGSOG010000080.1"/>
</dbReference>
<reference evidence="12" key="1">
    <citation type="submission" date="2021-04" db="EMBL/GenBank/DDBJ databases">
        <title>Genome based classification of Actinospica acidithermotolerans sp. nov., an actinobacterium isolated from an Indonesian hot spring.</title>
        <authorList>
            <person name="Kusuma A.B."/>
            <person name="Putra K.E."/>
            <person name="Nafisah S."/>
            <person name="Loh J."/>
            <person name="Nouioui I."/>
            <person name="Goodfellow M."/>
        </authorList>
    </citation>
    <scope>NUCLEOTIDE SEQUENCE</scope>
    <source>
        <strain evidence="12">CSCA 57</strain>
    </source>
</reference>
<gene>
    <name evidence="12" type="ORF">KDL01_17340</name>
</gene>
<dbReference type="EC" id="2.6.1.9" evidence="3"/>